<dbReference type="RefSeq" id="WP_135500439.1">
    <property type="nucleotide sequence ID" value="NZ_JACHHE010000001.1"/>
</dbReference>
<sequence length="234" mass="26160">MKFTQLIMMLLLVMLLAACGAETPPEPEVPENGGQPPAEEPEEPAEEPVVEPEEPEEPEEPAIEESDPYSFFMKDGTTAHFRGDGNEYAQLTVRTVFLEENHIAVYEDNGGTTILKVFRIADSAADLVLEKPEFYEEYNPPLEELKSLQPISRYFELPIEAGDKVDGLEVVEIDVAAETPYANFENAIMTEKLEDDGATIRNYYVEGLGEVKREFIMGEGADEFRVTSSLESIE</sequence>
<dbReference type="OrthoDB" id="2870421at2"/>
<keyword evidence="2" id="KW-0732">Signal</keyword>
<reference evidence="3 4" key="1">
    <citation type="submission" date="2020-08" db="EMBL/GenBank/DDBJ databases">
        <title>Genomic Encyclopedia of Type Strains, Phase IV (KMG-IV): sequencing the most valuable type-strain genomes for metagenomic binning, comparative biology and taxonomic classification.</title>
        <authorList>
            <person name="Goeker M."/>
        </authorList>
    </citation>
    <scope>NUCLEOTIDE SEQUENCE [LARGE SCALE GENOMIC DNA]</scope>
    <source>
        <strain evidence="3 4">DSM 15895</strain>
    </source>
</reference>
<organism evidence="3 4">
    <name type="scientific">Planococcus koreensis</name>
    <dbReference type="NCBI Taxonomy" id="112331"/>
    <lineage>
        <taxon>Bacteria</taxon>
        <taxon>Bacillati</taxon>
        <taxon>Bacillota</taxon>
        <taxon>Bacilli</taxon>
        <taxon>Bacillales</taxon>
        <taxon>Caryophanaceae</taxon>
        <taxon>Planococcus</taxon>
    </lineage>
</organism>
<keyword evidence="4" id="KW-1185">Reference proteome</keyword>
<proteinExistence type="predicted"/>
<comment type="caution">
    <text evidence="3">The sequence shown here is derived from an EMBL/GenBank/DDBJ whole genome shotgun (WGS) entry which is preliminary data.</text>
</comment>
<accession>A0A7W8CSJ4</accession>
<evidence type="ECO:0000313" key="3">
    <source>
        <dbReference type="EMBL" id="MBB5179210.1"/>
    </source>
</evidence>
<evidence type="ECO:0000256" key="1">
    <source>
        <dbReference type="SAM" id="MobiDB-lite"/>
    </source>
</evidence>
<name>A0A7W8CSJ4_9BACL</name>
<feature type="chain" id="PRO_5030679164" evidence="2">
    <location>
        <begin position="21"/>
        <end position="234"/>
    </location>
</feature>
<dbReference type="EMBL" id="JACHHE010000001">
    <property type="protein sequence ID" value="MBB5179210.1"/>
    <property type="molecule type" value="Genomic_DNA"/>
</dbReference>
<feature type="region of interest" description="Disordered" evidence="1">
    <location>
        <begin position="24"/>
        <end position="69"/>
    </location>
</feature>
<evidence type="ECO:0000256" key="2">
    <source>
        <dbReference type="SAM" id="SignalP"/>
    </source>
</evidence>
<feature type="signal peptide" evidence="2">
    <location>
        <begin position="1"/>
        <end position="20"/>
    </location>
</feature>
<dbReference type="PROSITE" id="PS51257">
    <property type="entry name" value="PROKAR_LIPOPROTEIN"/>
    <property type="match status" value="1"/>
</dbReference>
<gene>
    <name evidence="3" type="ORF">HNQ44_000632</name>
</gene>
<dbReference type="Proteomes" id="UP000525923">
    <property type="component" value="Unassembled WGS sequence"/>
</dbReference>
<protein>
    <submittedName>
        <fullName evidence="3">Uncharacterized protein</fullName>
    </submittedName>
</protein>
<evidence type="ECO:0000313" key="4">
    <source>
        <dbReference type="Proteomes" id="UP000525923"/>
    </source>
</evidence>
<feature type="compositionally biased region" description="Acidic residues" evidence="1">
    <location>
        <begin position="39"/>
        <end position="67"/>
    </location>
</feature>
<dbReference type="AlphaFoldDB" id="A0A7W8CSJ4"/>